<dbReference type="Gene3D" id="3.50.50.60">
    <property type="entry name" value="FAD/NAD(P)-binding domain"/>
    <property type="match status" value="1"/>
</dbReference>
<dbReference type="OrthoDB" id="5792777at2"/>
<dbReference type="PANTHER" id="PTHR16128">
    <property type="entry name" value="FAD/NAD(P)-BINDING OXIDOREDUCTASE FAMILY PROTEIN"/>
    <property type="match status" value="1"/>
</dbReference>
<evidence type="ECO:0000313" key="2">
    <source>
        <dbReference type="EMBL" id="AFY82200.1"/>
    </source>
</evidence>
<name>K9TI40_9CYAN</name>
<dbReference type="AlphaFoldDB" id="K9TI40"/>
<dbReference type="GO" id="GO:0016491">
    <property type="term" value="F:oxidoreductase activity"/>
    <property type="evidence" value="ECO:0007669"/>
    <property type="project" value="InterPro"/>
</dbReference>
<evidence type="ECO:0000313" key="3">
    <source>
        <dbReference type="Proteomes" id="UP000010367"/>
    </source>
</evidence>
<reference evidence="2 3" key="1">
    <citation type="submission" date="2012-06" db="EMBL/GenBank/DDBJ databases">
        <title>Finished chromosome of genome of Oscillatoria acuminata PCC 6304.</title>
        <authorList>
            <consortium name="US DOE Joint Genome Institute"/>
            <person name="Gugger M."/>
            <person name="Coursin T."/>
            <person name="Rippka R."/>
            <person name="Tandeau De Marsac N."/>
            <person name="Huntemann M."/>
            <person name="Wei C.-L."/>
            <person name="Han J."/>
            <person name="Detter J.C."/>
            <person name="Han C."/>
            <person name="Tapia R."/>
            <person name="Davenport K."/>
            <person name="Daligault H."/>
            <person name="Erkkila T."/>
            <person name="Gu W."/>
            <person name="Munk A.C.C."/>
            <person name="Teshima H."/>
            <person name="Xu Y."/>
            <person name="Chain P."/>
            <person name="Chen A."/>
            <person name="Krypides N."/>
            <person name="Mavromatis K."/>
            <person name="Markowitz V."/>
            <person name="Szeto E."/>
            <person name="Ivanova N."/>
            <person name="Mikhailova N."/>
            <person name="Ovchinnikova G."/>
            <person name="Pagani I."/>
            <person name="Pati A."/>
            <person name="Goodwin L."/>
            <person name="Peters L."/>
            <person name="Pitluck S."/>
            <person name="Woyke T."/>
            <person name="Kerfeld C."/>
        </authorList>
    </citation>
    <scope>NUCLEOTIDE SEQUENCE [LARGE SCALE GENOMIC DNA]</scope>
    <source>
        <strain evidence="2 3">PCC 6304</strain>
    </source>
</reference>
<feature type="domain" description="Amine oxidase" evidence="1">
    <location>
        <begin position="137"/>
        <end position="376"/>
    </location>
</feature>
<dbReference type="Pfam" id="PF01593">
    <property type="entry name" value="Amino_oxidase"/>
    <property type="match status" value="1"/>
</dbReference>
<dbReference type="PANTHER" id="PTHR16128:SF5">
    <property type="entry name" value="FAD_NAD(P)-BINDING OXIDOREDUCTASE FAMILY PROTEIN"/>
    <property type="match status" value="1"/>
</dbReference>
<dbReference type="InParanoid" id="K9TI40"/>
<dbReference type="HOGENOM" id="CLU_036034_0_0_3"/>
<accession>K9TI40</accession>
<gene>
    <name evidence="2" type="ORF">Oscil6304_2583</name>
</gene>
<organism evidence="2 3">
    <name type="scientific">Oscillatoria acuminata PCC 6304</name>
    <dbReference type="NCBI Taxonomy" id="56110"/>
    <lineage>
        <taxon>Bacteria</taxon>
        <taxon>Bacillati</taxon>
        <taxon>Cyanobacteriota</taxon>
        <taxon>Cyanophyceae</taxon>
        <taxon>Oscillatoriophycideae</taxon>
        <taxon>Oscillatoriales</taxon>
        <taxon>Oscillatoriaceae</taxon>
        <taxon>Oscillatoria</taxon>
    </lineage>
</organism>
<dbReference type="EMBL" id="CP003607">
    <property type="protein sequence ID" value="AFY82200.1"/>
    <property type="molecule type" value="Genomic_DNA"/>
</dbReference>
<keyword evidence="3" id="KW-1185">Reference proteome</keyword>
<dbReference type="RefSeq" id="WP_015148842.1">
    <property type="nucleotide sequence ID" value="NC_019693.1"/>
</dbReference>
<proteinExistence type="predicted"/>
<dbReference type="eggNOG" id="COG3380">
    <property type="taxonomic scope" value="Bacteria"/>
</dbReference>
<dbReference type="KEGG" id="oac:Oscil6304_2583"/>
<dbReference type="InterPro" id="IPR036188">
    <property type="entry name" value="FAD/NAD-bd_sf"/>
</dbReference>
<protein>
    <submittedName>
        <fullName evidence="2">Putative NAD/FAD-dependent oxidoreductase</fullName>
    </submittedName>
</protein>
<dbReference type="Pfam" id="PF13450">
    <property type="entry name" value="NAD_binding_8"/>
    <property type="match status" value="1"/>
</dbReference>
<dbReference type="Gene3D" id="3.90.660.10">
    <property type="match status" value="1"/>
</dbReference>
<dbReference type="InterPro" id="IPR002937">
    <property type="entry name" value="Amino_oxidase"/>
</dbReference>
<dbReference type="SUPFAM" id="SSF51905">
    <property type="entry name" value="FAD/NAD(P)-binding domain"/>
    <property type="match status" value="1"/>
</dbReference>
<dbReference type="Proteomes" id="UP000010367">
    <property type="component" value="Chromosome"/>
</dbReference>
<evidence type="ECO:0000259" key="1">
    <source>
        <dbReference type="Pfam" id="PF01593"/>
    </source>
</evidence>
<sequence>MSDRLLEFDIAVIGAGIAGLTAAQSLQCLGQTVVVLEKSRGVGGRVATRRLYDTQADFGAPFLDPRGMLSQQLVQVLSRAGILVPWTDTVYQVGPTPLRVGLYGQSLPAQATRENSSLTSGWGMNPAAPLSAPYYVAPTGINAVGKFLARQLEIWRCRRVQTVTPTDQGNWHLKLEVMGEVGDAAVPLAVRAKAVVMAIPAPQAVMLLESGESGLPRPFLDRLKAVEFDPCISVMAGYPASKQRELVQREYRGRSLAFPPESPLRGLFWQSSKSSGATQPVFVLHSSAEFAEKYLDATDLEAVGRELCNWAGEAVLPWLKDPEWIQVHRWRYAFCRRPLTEPLLTATTPLSMVCAGDWCGDRQIETALQSGLAAAEWVSDRLGGGPMPPLASLWEAIGTEK</sequence>